<comment type="caution">
    <text evidence="2">The sequence shown here is derived from an EMBL/GenBank/DDBJ whole genome shotgun (WGS) entry which is preliminary data.</text>
</comment>
<reference evidence="2 3" key="1">
    <citation type="submission" date="2020-08" db="EMBL/GenBank/DDBJ databases">
        <title>Sequencing the genomes of 1000 actinobacteria strains.</title>
        <authorList>
            <person name="Klenk H.-P."/>
        </authorList>
    </citation>
    <scope>NUCLEOTIDE SEQUENCE [LARGE SCALE GENOMIC DNA]</scope>
    <source>
        <strain evidence="2 3">DSM 45267</strain>
    </source>
</reference>
<dbReference type="Proteomes" id="UP000564573">
    <property type="component" value="Unassembled WGS sequence"/>
</dbReference>
<dbReference type="Gene3D" id="3.40.50.300">
    <property type="entry name" value="P-loop containing nucleotide triphosphate hydrolases"/>
    <property type="match status" value="1"/>
</dbReference>
<sequence length="278" mass="30133">MPENQARVVAAAMQKGGVGKTTSIINLARAAAVKGLKTLVVDLDPQANTTDALSVETLSPTSVSIADTIVPEGAISIEDVIVDTIWDRTWLAPVTNENTLITAQNRIGAAQHGREYRLREALAPVIADFDLILIDNAPALGYLLVNALAAHDDEQVLVVMEADRWSTQGLALLRDTVEQVRSYNNKSLAWSGVLISKWRGTSDERDKLGDIAGHFPDAEVWASAEDTSKVVPLWNKIKTEINAGVGLDESKDARLRVLAGEVYGWAIDRIMARSEVTL</sequence>
<dbReference type="InterPro" id="IPR027417">
    <property type="entry name" value="P-loop_NTPase"/>
</dbReference>
<dbReference type="PANTHER" id="PTHR13696">
    <property type="entry name" value="P-LOOP CONTAINING NUCLEOSIDE TRIPHOSPHATE HYDROLASE"/>
    <property type="match status" value="1"/>
</dbReference>
<dbReference type="InterPro" id="IPR025669">
    <property type="entry name" value="AAA_dom"/>
</dbReference>
<dbReference type="PANTHER" id="PTHR13696:SF52">
    <property type="entry name" value="PARA FAMILY PROTEIN CT_582"/>
    <property type="match status" value="1"/>
</dbReference>
<keyword evidence="3" id="KW-1185">Reference proteome</keyword>
<dbReference type="RefSeq" id="WP_183787191.1">
    <property type="nucleotide sequence ID" value="NZ_JACIBS010000009.1"/>
</dbReference>
<dbReference type="InterPro" id="IPR050678">
    <property type="entry name" value="DNA_Partitioning_ATPase"/>
</dbReference>
<dbReference type="EMBL" id="JACIBS010000009">
    <property type="protein sequence ID" value="MBB3665995.1"/>
    <property type="molecule type" value="Genomic_DNA"/>
</dbReference>
<dbReference type="CDD" id="cd02042">
    <property type="entry name" value="ParAB_family"/>
    <property type="match status" value="1"/>
</dbReference>
<feature type="domain" description="AAA" evidence="1">
    <location>
        <begin position="7"/>
        <end position="189"/>
    </location>
</feature>
<evidence type="ECO:0000313" key="2">
    <source>
        <dbReference type="EMBL" id="MBB3665995.1"/>
    </source>
</evidence>
<accession>A0A839Y262</accession>
<dbReference type="SUPFAM" id="SSF52540">
    <property type="entry name" value="P-loop containing nucleoside triphosphate hydrolases"/>
    <property type="match status" value="1"/>
</dbReference>
<evidence type="ECO:0000313" key="3">
    <source>
        <dbReference type="Proteomes" id="UP000564573"/>
    </source>
</evidence>
<gene>
    <name evidence="2" type="ORF">FB384_004954</name>
</gene>
<evidence type="ECO:0000259" key="1">
    <source>
        <dbReference type="Pfam" id="PF13614"/>
    </source>
</evidence>
<dbReference type="Pfam" id="PF13614">
    <property type="entry name" value="AAA_31"/>
    <property type="match status" value="1"/>
</dbReference>
<name>A0A839Y262_9PSEU</name>
<protein>
    <submittedName>
        <fullName evidence="2">Chromosome partitioning protein</fullName>
    </submittedName>
</protein>
<dbReference type="AlphaFoldDB" id="A0A839Y262"/>
<proteinExistence type="predicted"/>
<organism evidence="2 3">
    <name type="scientific">Prauserella sediminis</name>
    <dbReference type="NCBI Taxonomy" id="577680"/>
    <lineage>
        <taxon>Bacteria</taxon>
        <taxon>Bacillati</taxon>
        <taxon>Actinomycetota</taxon>
        <taxon>Actinomycetes</taxon>
        <taxon>Pseudonocardiales</taxon>
        <taxon>Pseudonocardiaceae</taxon>
        <taxon>Prauserella</taxon>
        <taxon>Prauserella salsuginis group</taxon>
    </lineage>
</organism>